<dbReference type="Pfam" id="PF13420">
    <property type="entry name" value="Acetyltransf_4"/>
    <property type="match status" value="1"/>
</dbReference>
<evidence type="ECO:0000313" key="3">
    <source>
        <dbReference type="Proteomes" id="UP000315343"/>
    </source>
</evidence>
<keyword evidence="2" id="KW-0808">Transferase</keyword>
<name>A0A562J9H9_9FIRM</name>
<dbReference type="PROSITE" id="PS51186">
    <property type="entry name" value="GNAT"/>
    <property type="match status" value="1"/>
</dbReference>
<dbReference type="AlphaFoldDB" id="A0A562J9H9"/>
<evidence type="ECO:0000259" key="1">
    <source>
        <dbReference type="PROSITE" id="PS51186"/>
    </source>
</evidence>
<evidence type="ECO:0000313" key="2">
    <source>
        <dbReference type="EMBL" id="TWH79872.1"/>
    </source>
</evidence>
<dbReference type="OrthoDB" id="9795206at2"/>
<dbReference type="Proteomes" id="UP000315343">
    <property type="component" value="Unassembled WGS sequence"/>
</dbReference>
<dbReference type="EMBL" id="VLKH01000005">
    <property type="protein sequence ID" value="TWH79872.1"/>
    <property type="molecule type" value="Genomic_DNA"/>
</dbReference>
<sequence length="178" mass="21123">MISKNIELRKSTFEDCTNFSRWEEQDYIKEFLTINAERSYEDVVREFITRESDPSKEQYTIVHNVTGNAIGRVYLSNISYSSNSMDITRIYIGERNYLKKGFGREVMMMLLDYCFNSLNMERVTLDHYPGNKASCLYLDLGFKYEGIMRNAAKKDNKYYDLHLMSILKEEYNQIIQKI</sequence>
<feature type="domain" description="N-acetyltransferase" evidence="1">
    <location>
        <begin position="6"/>
        <end position="165"/>
    </location>
</feature>
<dbReference type="GO" id="GO:0016747">
    <property type="term" value="F:acyltransferase activity, transferring groups other than amino-acyl groups"/>
    <property type="evidence" value="ECO:0007669"/>
    <property type="project" value="InterPro"/>
</dbReference>
<gene>
    <name evidence="2" type="ORF">LY60_02191</name>
</gene>
<dbReference type="PANTHER" id="PTHR43415:SF3">
    <property type="entry name" value="GNAT-FAMILY ACETYLTRANSFERASE"/>
    <property type="match status" value="1"/>
</dbReference>
<dbReference type="RefSeq" id="WP_145083276.1">
    <property type="nucleotide sequence ID" value="NZ_DAMBUX010000001.1"/>
</dbReference>
<dbReference type="Gene3D" id="3.40.630.30">
    <property type="match status" value="1"/>
</dbReference>
<organism evidence="2 3">
    <name type="scientific">Sedimentibacter saalensis</name>
    <dbReference type="NCBI Taxonomy" id="130788"/>
    <lineage>
        <taxon>Bacteria</taxon>
        <taxon>Bacillati</taxon>
        <taxon>Bacillota</taxon>
        <taxon>Tissierellia</taxon>
        <taxon>Sedimentibacter</taxon>
    </lineage>
</organism>
<accession>A0A562J9H9</accession>
<dbReference type="SUPFAM" id="SSF55729">
    <property type="entry name" value="Acyl-CoA N-acyltransferases (Nat)"/>
    <property type="match status" value="1"/>
</dbReference>
<protein>
    <submittedName>
        <fullName evidence="2">RimJ/RimL family protein N-acetyltransferase</fullName>
    </submittedName>
</protein>
<dbReference type="InterPro" id="IPR016181">
    <property type="entry name" value="Acyl_CoA_acyltransferase"/>
</dbReference>
<comment type="caution">
    <text evidence="2">The sequence shown here is derived from an EMBL/GenBank/DDBJ whole genome shotgun (WGS) entry which is preliminary data.</text>
</comment>
<keyword evidence="3" id="KW-1185">Reference proteome</keyword>
<dbReference type="PANTHER" id="PTHR43415">
    <property type="entry name" value="SPERMIDINE N(1)-ACETYLTRANSFERASE"/>
    <property type="match status" value="1"/>
</dbReference>
<proteinExistence type="predicted"/>
<reference evidence="2 3" key="1">
    <citation type="submission" date="2019-07" db="EMBL/GenBank/DDBJ databases">
        <title>Genomic Encyclopedia of Type Strains, Phase I: the one thousand microbial genomes (KMG-I) project.</title>
        <authorList>
            <person name="Kyrpides N."/>
        </authorList>
    </citation>
    <scope>NUCLEOTIDE SEQUENCE [LARGE SCALE GENOMIC DNA]</scope>
    <source>
        <strain evidence="2 3">DSM 13558</strain>
    </source>
</reference>
<dbReference type="InterPro" id="IPR000182">
    <property type="entry name" value="GNAT_dom"/>
</dbReference>